<accession>A0ABN3SKE0</accession>
<evidence type="ECO:0000313" key="2">
    <source>
        <dbReference type="EMBL" id="GAA2678677.1"/>
    </source>
</evidence>
<evidence type="ECO:0000256" key="1">
    <source>
        <dbReference type="SAM" id="Phobius"/>
    </source>
</evidence>
<keyword evidence="3" id="KW-1185">Reference proteome</keyword>
<feature type="transmembrane region" description="Helical" evidence="1">
    <location>
        <begin position="126"/>
        <end position="151"/>
    </location>
</feature>
<proteinExistence type="predicted"/>
<reference evidence="2 3" key="1">
    <citation type="journal article" date="2019" name="Int. J. Syst. Evol. Microbiol.">
        <title>The Global Catalogue of Microorganisms (GCM) 10K type strain sequencing project: providing services to taxonomists for standard genome sequencing and annotation.</title>
        <authorList>
            <consortium name="The Broad Institute Genomics Platform"/>
            <consortium name="The Broad Institute Genome Sequencing Center for Infectious Disease"/>
            <person name="Wu L."/>
            <person name="Ma J."/>
        </authorList>
    </citation>
    <scope>NUCLEOTIDE SEQUENCE [LARGE SCALE GENOMIC DNA]</scope>
    <source>
        <strain evidence="2 3">JCM 6835</strain>
    </source>
</reference>
<evidence type="ECO:0008006" key="4">
    <source>
        <dbReference type="Google" id="ProtNLM"/>
    </source>
</evidence>
<name>A0ABN3SKE0_9ACTN</name>
<dbReference type="Proteomes" id="UP001501666">
    <property type="component" value="Unassembled WGS sequence"/>
</dbReference>
<keyword evidence="1" id="KW-0472">Membrane</keyword>
<comment type="caution">
    <text evidence="2">The sequence shown here is derived from an EMBL/GenBank/DDBJ whole genome shotgun (WGS) entry which is preliminary data.</text>
</comment>
<evidence type="ECO:0000313" key="3">
    <source>
        <dbReference type="Proteomes" id="UP001501666"/>
    </source>
</evidence>
<organism evidence="2 3">
    <name type="scientific">Nonomuraea recticatena</name>
    <dbReference type="NCBI Taxonomy" id="46178"/>
    <lineage>
        <taxon>Bacteria</taxon>
        <taxon>Bacillati</taxon>
        <taxon>Actinomycetota</taxon>
        <taxon>Actinomycetes</taxon>
        <taxon>Streptosporangiales</taxon>
        <taxon>Streptosporangiaceae</taxon>
        <taxon>Nonomuraea</taxon>
    </lineage>
</organism>
<gene>
    <name evidence="2" type="ORF">GCM10010412_062070</name>
</gene>
<dbReference type="EMBL" id="BAAATE010000019">
    <property type="protein sequence ID" value="GAA2678677.1"/>
    <property type="molecule type" value="Genomic_DNA"/>
</dbReference>
<protein>
    <recommendedName>
        <fullName evidence="4">DUF4399 domain-containing protein</fullName>
    </recommendedName>
</protein>
<sequence length="152" mass="16329">MGYGQNVLRSNQSPSPKDPGMNHLLLDLKYHWAVFGLALFKPVVTLNGYPVPIRWGQNVIPVAPGAYHLHVHIPGILPPRVGNADLQVWVAQGQSVAVEYRAPVWSFSPGALGPAPQPWNGLAYQLALLGALLIPLILILVLLGAVLVSIAN</sequence>
<keyword evidence="1" id="KW-0812">Transmembrane</keyword>
<keyword evidence="1" id="KW-1133">Transmembrane helix</keyword>